<organism evidence="1 2">
    <name type="scientific">Golovinomyces cichoracearum</name>
    <dbReference type="NCBI Taxonomy" id="62708"/>
    <lineage>
        <taxon>Eukaryota</taxon>
        <taxon>Fungi</taxon>
        <taxon>Dikarya</taxon>
        <taxon>Ascomycota</taxon>
        <taxon>Pezizomycotina</taxon>
        <taxon>Leotiomycetes</taxon>
        <taxon>Erysiphales</taxon>
        <taxon>Erysiphaceae</taxon>
        <taxon>Golovinomyces</taxon>
    </lineage>
</organism>
<gene>
    <name evidence="1" type="ORF">GcM3_070035</name>
</gene>
<dbReference type="AlphaFoldDB" id="A0A420IST3"/>
<evidence type="ECO:0000313" key="1">
    <source>
        <dbReference type="EMBL" id="RKF77613.1"/>
    </source>
</evidence>
<evidence type="ECO:0000313" key="2">
    <source>
        <dbReference type="Proteomes" id="UP000283383"/>
    </source>
</evidence>
<reference evidence="1 2" key="1">
    <citation type="journal article" date="2018" name="BMC Genomics">
        <title>Comparative genome analyses reveal sequence features reflecting distinct modes of host-adaptation between dicot and monocot powdery mildew.</title>
        <authorList>
            <person name="Wu Y."/>
            <person name="Ma X."/>
            <person name="Pan Z."/>
            <person name="Kale S.D."/>
            <person name="Song Y."/>
            <person name="King H."/>
            <person name="Zhang Q."/>
            <person name="Presley C."/>
            <person name="Deng X."/>
            <person name="Wei C.I."/>
            <person name="Xiao S."/>
        </authorList>
    </citation>
    <scope>NUCLEOTIDE SEQUENCE [LARGE SCALE GENOMIC DNA]</scope>
    <source>
        <strain evidence="1">UMSG3</strain>
    </source>
</reference>
<proteinExistence type="predicted"/>
<name>A0A420IST3_9PEZI</name>
<comment type="caution">
    <text evidence="1">The sequence shown here is derived from an EMBL/GenBank/DDBJ whole genome shotgun (WGS) entry which is preliminary data.</text>
</comment>
<protein>
    <submittedName>
        <fullName evidence="1">Putative effector protein</fullName>
    </submittedName>
</protein>
<sequence length="112" mass="12709">MDGAQGPVNGLPLLEAGLTSILDDMPTLQSTNDTGYFRIHYLELKAHEFLSPLQLFGLTVCIQLIRVHKPIHMNEKRHVLHSTRVCARHFVYMKGHVANIENFLSADAYMIH</sequence>
<keyword evidence="2" id="KW-1185">Reference proteome</keyword>
<accession>A0A420IST3</accession>
<dbReference type="EMBL" id="MCBQ01007066">
    <property type="protein sequence ID" value="RKF77613.1"/>
    <property type="molecule type" value="Genomic_DNA"/>
</dbReference>
<dbReference type="Proteomes" id="UP000283383">
    <property type="component" value="Unassembled WGS sequence"/>
</dbReference>